<feature type="domain" description="PPM-type phosphatase" evidence="1">
    <location>
        <begin position="5"/>
        <end position="235"/>
    </location>
</feature>
<dbReference type="InterPro" id="IPR001932">
    <property type="entry name" value="PPM-type_phosphatase-like_dom"/>
</dbReference>
<dbReference type="GO" id="GO:0004722">
    <property type="term" value="F:protein serine/threonine phosphatase activity"/>
    <property type="evidence" value="ECO:0007669"/>
    <property type="project" value="InterPro"/>
</dbReference>
<proteinExistence type="predicted"/>
<dbReference type="SMART" id="SM00331">
    <property type="entry name" value="PP2C_SIG"/>
    <property type="match status" value="1"/>
</dbReference>
<sequence>MSGFRSDACTHAGTLRSRNEDAVVQRPDLGLWAVADGAGGHGGGDVAAAAAAAALEGVPPGLSAVEMLAQIRLRIGAADAELRRRAAALGPGRVMATTVVALLLRQAHFACLWAGDSRAYRLRGGVLKPLTRDHSLVQQMVDAGELDAEEAEQHPQANVILRAIGGGEAGAELEKISGAVLPGDLFLLCSDGLFKAVPEASLAQLLGQGADARALIQAALKAGARDNVSAIVLRQVAGAQPEDTVQPHR</sequence>
<accession>A0A1V2H0Q7</accession>
<organism evidence="2 3">
    <name type="scientific">Teichococcus deserti</name>
    <dbReference type="NCBI Taxonomy" id="1817963"/>
    <lineage>
        <taxon>Bacteria</taxon>
        <taxon>Pseudomonadati</taxon>
        <taxon>Pseudomonadota</taxon>
        <taxon>Alphaproteobacteria</taxon>
        <taxon>Acetobacterales</taxon>
        <taxon>Roseomonadaceae</taxon>
        <taxon>Roseomonas</taxon>
    </lineage>
</organism>
<evidence type="ECO:0000313" key="2">
    <source>
        <dbReference type="EMBL" id="ONG52008.1"/>
    </source>
</evidence>
<name>A0A1V2H0Q7_9PROT</name>
<keyword evidence="3" id="KW-1185">Reference proteome</keyword>
<dbReference type="PANTHER" id="PTHR47992">
    <property type="entry name" value="PROTEIN PHOSPHATASE"/>
    <property type="match status" value="1"/>
</dbReference>
<dbReference type="CDD" id="cd00143">
    <property type="entry name" value="PP2Cc"/>
    <property type="match status" value="1"/>
</dbReference>
<dbReference type="Pfam" id="PF13672">
    <property type="entry name" value="PP2C_2"/>
    <property type="match status" value="1"/>
</dbReference>
<dbReference type="PROSITE" id="PS51746">
    <property type="entry name" value="PPM_2"/>
    <property type="match status" value="1"/>
</dbReference>
<reference evidence="2 3" key="1">
    <citation type="submission" date="2016-10" db="EMBL/GenBank/DDBJ databases">
        <title>Draft Genome sequence of Roseomonas sp. strain M3.</title>
        <authorList>
            <person name="Subhash Y."/>
            <person name="Lee S."/>
        </authorList>
    </citation>
    <scope>NUCLEOTIDE SEQUENCE [LARGE SCALE GENOMIC DNA]</scope>
    <source>
        <strain evidence="2 3">M3</strain>
    </source>
</reference>
<comment type="caution">
    <text evidence="2">The sequence shown here is derived from an EMBL/GenBank/DDBJ whole genome shotgun (WGS) entry which is preliminary data.</text>
</comment>
<dbReference type="RefSeq" id="WP_076958191.1">
    <property type="nucleotide sequence ID" value="NZ_MLCO01000149.1"/>
</dbReference>
<dbReference type="OrthoDB" id="9801841at2"/>
<dbReference type="Proteomes" id="UP000188879">
    <property type="component" value="Unassembled WGS sequence"/>
</dbReference>
<gene>
    <name evidence="2" type="ORF">BKE38_15195</name>
</gene>
<dbReference type="EMBL" id="MLCO01000149">
    <property type="protein sequence ID" value="ONG52008.1"/>
    <property type="molecule type" value="Genomic_DNA"/>
</dbReference>
<dbReference type="AlphaFoldDB" id="A0A1V2H0Q7"/>
<dbReference type="SUPFAM" id="SSF81606">
    <property type="entry name" value="PP2C-like"/>
    <property type="match status" value="1"/>
</dbReference>
<protein>
    <submittedName>
        <fullName evidence="2">Protein phosphatase</fullName>
    </submittedName>
</protein>
<dbReference type="Gene3D" id="3.60.40.10">
    <property type="entry name" value="PPM-type phosphatase domain"/>
    <property type="match status" value="1"/>
</dbReference>
<dbReference type="InterPro" id="IPR015655">
    <property type="entry name" value="PP2C"/>
</dbReference>
<dbReference type="InterPro" id="IPR036457">
    <property type="entry name" value="PPM-type-like_dom_sf"/>
</dbReference>
<evidence type="ECO:0000313" key="3">
    <source>
        <dbReference type="Proteomes" id="UP000188879"/>
    </source>
</evidence>
<evidence type="ECO:0000259" key="1">
    <source>
        <dbReference type="PROSITE" id="PS51746"/>
    </source>
</evidence>
<dbReference type="SMART" id="SM00332">
    <property type="entry name" value="PP2Cc"/>
    <property type="match status" value="1"/>
</dbReference>